<keyword evidence="9" id="KW-1185">Reference proteome</keyword>
<dbReference type="GO" id="GO:0005886">
    <property type="term" value="C:plasma membrane"/>
    <property type="evidence" value="ECO:0007669"/>
    <property type="project" value="UniProtKB-SubCell"/>
</dbReference>
<dbReference type="Pfam" id="PF06271">
    <property type="entry name" value="RDD"/>
    <property type="match status" value="1"/>
</dbReference>
<gene>
    <name evidence="8" type="ORF">IEO70_16515</name>
</gene>
<dbReference type="EMBL" id="JACXSI010000048">
    <property type="protein sequence ID" value="MBD3109944.1"/>
    <property type="molecule type" value="Genomic_DNA"/>
</dbReference>
<evidence type="ECO:0000259" key="7">
    <source>
        <dbReference type="Pfam" id="PF06271"/>
    </source>
</evidence>
<protein>
    <submittedName>
        <fullName evidence="8">RDD family protein</fullName>
    </submittedName>
</protein>
<organism evidence="8 9">
    <name type="scientific">Peribacillus faecalis</name>
    <dbReference type="NCBI Taxonomy" id="2772559"/>
    <lineage>
        <taxon>Bacteria</taxon>
        <taxon>Bacillati</taxon>
        <taxon>Bacillota</taxon>
        <taxon>Bacilli</taxon>
        <taxon>Bacillales</taxon>
        <taxon>Bacillaceae</taxon>
        <taxon>Peribacillus</taxon>
    </lineage>
</organism>
<proteinExistence type="predicted"/>
<sequence length="134" mass="15495">MMRMPASTFRRVVARILDSLMISLIGFLIFGNPFDEWANGWVENVIYTVYMTITPVLWSGYVIGKRICKIKIKRYEDDGEVKLSNMILREVVGFQMLGFITFGISPIISLFMMAFREDKRGLHDLIGGTYVREK</sequence>
<comment type="caution">
    <text evidence="8">The sequence shown here is derived from an EMBL/GenBank/DDBJ whole genome shotgun (WGS) entry which is preliminary data.</text>
</comment>
<evidence type="ECO:0000256" key="1">
    <source>
        <dbReference type="ARBA" id="ARBA00004651"/>
    </source>
</evidence>
<dbReference type="InterPro" id="IPR051791">
    <property type="entry name" value="Pra-immunoreactive"/>
</dbReference>
<name>A0A927HCE4_9BACI</name>
<evidence type="ECO:0000256" key="6">
    <source>
        <dbReference type="SAM" id="Phobius"/>
    </source>
</evidence>
<evidence type="ECO:0000256" key="4">
    <source>
        <dbReference type="ARBA" id="ARBA00022989"/>
    </source>
</evidence>
<dbReference type="RefSeq" id="WP_190999479.1">
    <property type="nucleotide sequence ID" value="NZ_JACXSI010000048.1"/>
</dbReference>
<keyword evidence="2" id="KW-1003">Cell membrane</keyword>
<dbReference type="InterPro" id="IPR010432">
    <property type="entry name" value="RDD"/>
</dbReference>
<evidence type="ECO:0000256" key="3">
    <source>
        <dbReference type="ARBA" id="ARBA00022692"/>
    </source>
</evidence>
<evidence type="ECO:0000313" key="9">
    <source>
        <dbReference type="Proteomes" id="UP000602076"/>
    </source>
</evidence>
<dbReference type="AlphaFoldDB" id="A0A927HCE4"/>
<feature type="transmembrane region" description="Helical" evidence="6">
    <location>
        <begin position="12"/>
        <end position="33"/>
    </location>
</feature>
<feature type="transmembrane region" description="Helical" evidence="6">
    <location>
        <begin position="92"/>
        <end position="115"/>
    </location>
</feature>
<evidence type="ECO:0000313" key="8">
    <source>
        <dbReference type="EMBL" id="MBD3109944.1"/>
    </source>
</evidence>
<dbReference type="PANTHER" id="PTHR36115">
    <property type="entry name" value="PROLINE-RICH ANTIGEN HOMOLOG-RELATED"/>
    <property type="match status" value="1"/>
</dbReference>
<feature type="transmembrane region" description="Helical" evidence="6">
    <location>
        <begin position="45"/>
        <end position="64"/>
    </location>
</feature>
<accession>A0A927HCE4</accession>
<keyword evidence="5 6" id="KW-0472">Membrane</keyword>
<evidence type="ECO:0000256" key="5">
    <source>
        <dbReference type="ARBA" id="ARBA00023136"/>
    </source>
</evidence>
<comment type="subcellular location">
    <subcellularLocation>
        <location evidence="1">Cell membrane</location>
        <topology evidence="1">Multi-pass membrane protein</topology>
    </subcellularLocation>
</comment>
<evidence type="ECO:0000256" key="2">
    <source>
        <dbReference type="ARBA" id="ARBA00022475"/>
    </source>
</evidence>
<reference evidence="8" key="1">
    <citation type="submission" date="2020-09" db="EMBL/GenBank/DDBJ databases">
        <title>Bacillus faecalis sp. nov., a moderately halophilic bacterium isolated from cow faeces.</title>
        <authorList>
            <person name="Jiang L."/>
            <person name="Lee J."/>
        </authorList>
    </citation>
    <scope>NUCLEOTIDE SEQUENCE</scope>
    <source>
        <strain evidence="8">AGMB 02131</strain>
    </source>
</reference>
<feature type="domain" description="RDD" evidence="7">
    <location>
        <begin position="6"/>
        <end position="128"/>
    </location>
</feature>
<keyword evidence="3 6" id="KW-0812">Transmembrane</keyword>
<dbReference type="Proteomes" id="UP000602076">
    <property type="component" value="Unassembled WGS sequence"/>
</dbReference>
<keyword evidence="4 6" id="KW-1133">Transmembrane helix</keyword>